<protein>
    <submittedName>
        <fullName evidence="2">Calcineurin-like phosphoesterase</fullName>
    </submittedName>
</protein>
<dbReference type="PANTHER" id="PTHR42850">
    <property type="entry name" value="METALLOPHOSPHOESTERASE"/>
    <property type="match status" value="1"/>
</dbReference>
<dbReference type="Pfam" id="PF00149">
    <property type="entry name" value="Metallophos"/>
    <property type="match status" value="1"/>
</dbReference>
<dbReference type="AlphaFoldDB" id="A0A1I1EIJ9"/>
<name>A0A1I1EIJ9_9GAMM</name>
<gene>
    <name evidence="2" type="ORF">SAMN05660443_0632</name>
</gene>
<sequence length="296" mass="33328">MTNSDLHWDIIGDVHGQLPLLLQLLKELGYEALGDHWRHSQCQAVFVGDVLDSGPQMGATLQLIQRMVQAGAARMVVGNHELELLAFLYRRGFTELAEADPEAVLECLLKSLVSDYIRLASDLSDQPEVLWQLLCWLQQQPLWIDEPELKVVHACWDTTALQTLQKAGVASLKPRVLQAWLAKEEPVYSALELLVCGCQQLDARRQKIRWWPDALADYAQLNLAEKQAPAALSSSSEPVFFGHYSLSYRSELTVISDWQVCTDFGAACGGPLVAYRHRRQQPINNRHFHGVFLPCC</sequence>
<dbReference type="InterPro" id="IPR029052">
    <property type="entry name" value="Metallo-depent_PP-like"/>
</dbReference>
<dbReference type="STRING" id="1122252.SAMN05660443_0632"/>
<dbReference type="Gene3D" id="3.60.21.10">
    <property type="match status" value="1"/>
</dbReference>
<dbReference type="InterPro" id="IPR050126">
    <property type="entry name" value="Ap4A_hydrolase"/>
</dbReference>
<proteinExistence type="predicted"/>
<dbReference type="OrthoDB" id="9807890at2"/>
<dbReference type="Proteomes" id="UP000199058">
    <property type="component" value="Unassembled WGS sequence"/>
</dbReference>
<dbReference type="SUPFAM" id="SSF56300">
    <property type="entry name" value="Metallo-dependent phosphatases"/>
    <property type="match status" value="1"/>
</dbReference>
<feature type="domain" description="Calcineurin-like phosphoesterase" evidence="1">
    <location>
        <begin position="10"/>
        <end position="88"/>
    </location>
</feature>
<evidence type="ECO:0000259" key="1">
    <source>
        <dbReference type="Pfam" id="PF00149"/>
    </source>
</evidence>
<evidence type="ECO:0000313" key="3">
    <source>
        <dbReference type="Proteomes" id="UP000199058"/>
    </source>
</evidence>
<evidence type="ECO:0000313" key="2">
    <source>
        <dbReference type="EMBL" id="SFB86934.1"/>
    </source>
</evidence>
<dbReference type="GO" id="GO:0005737">
    <property type="term" value="C:cytoplasm"/>
    <property type="evidence" value="ECO:0007669"/>
    <property type="project" value="TreeGrafter"/>
</dbReference>
<dbReference type="EMBL" id="FOLH01000001">
    <property type="protein sequence ID" value="SFB86934.1"/>
    <property type="molecule type" value="Genomic_DNA"/>
</dbReference>
<dbReference type="InterPro" id="IPR004843">
    <property type="entry name" value="Calcineurin-like_PHP"/>
</dbReference>
<dbReference type="PANTHER" id="PTHR42850:SF7">
    <property type="entry name" value="BIS(5'-NUCLEOSYL)-TETRAPHOSPHATASE PRPE [ASYMMETRICAL]"/>
    <property type="match status" value="1"/>
</dbReference>
<accession>A0A1I1EIJ9</accession>
<dbReference type="GO" id="GO:0016791">
    <property type="term" value="F:phosphatase activity"/>
    <property type="evidence" value="ECO:0007669"/>
    <property type="project" value="TreeGrafter"/>
</dbReference>
<reference evidence="2 3" key="1">
    <citation type="submission" date="2016-10" db="EMBL/GenBank/DDBJ databases">
        <authorList>
            <person name="de Groot N.N."/>
        </authorList>
    </citation>
    <scope>NUCLEOTIDE SEQUENCE [LARGE SCALE GENOMIC DNA]</scope>
    <source>
        <strain evidence="2 3">DSM 18438</strain>
    </source>
</reference>
<dbReference type="RefSeq" id="WP_091959006.1">
    <property type="nucleotide sequence ID" value="NZ_FOLH01000001.1"/>
</dbReference>
<keyword evidence="3" id="KW-1185">Reference proteome</keyword>
<organism evidence="2 3">
    <name type="scientific">Marinospirillum celere</name>
    <dbReference type="NCBI Taxonomy" id="1122252"/>
    <lineage>
        <taxon>Bacteria</taxon>
        <taxon>Pseudomonadati</taxon>
        <taxon>Pseudomonadota</taxon>
        <taxon>Gammaproteobacteria</taxon>
        <taxon>Oceanospirillales</taxon>
        <taxon>Oceanospirillaceae</taxon>
        <taxon>Marinospirillum</taxon>
    </lineage>
</organism>